<feature type="region of interest" description="Disordered" evidence="1">
    <location>
        <begin position="261"/>
        <end position="349"/>
    </location>
</feature>
<protein>
    <submittedName>
        <fullName evidence="5">Endochitinase A1-like isoform X5</fullName>
    </submittedName>
</protein>
<dbReference type="PROSITE" id="PS50017">
    <property type="entry name" value="DEATH_DOMAIN"/>
    <property type="match status" value="1"/>
</dbReference>
<evidence type="ECO:0000313" key="5">
    <source>
        <dbReference type="RefSeq" id="XP_022110992.1"/>
    </source>
</evidence>
<reference evidence="5" key="1">
    <citation type="submission" date="2025-08" db="UniProtKB">
        <authorList>
            <consortium name="RefSeq"/>
        </authorList>
    </citation>
    <scope>IDENTIFICATION</scope>
</reference>
<feature type="region of interest" description="Disordered" evidence="1">
    <location>
        <begin position="366"/>
        <end position="407"/>
    </location>
</feature>
<dbReference type="GO" id="GO:0007165">
    <property type="term" value="P:signal transduction"/>
    <property type="evidence" value="ECO:0007669"/>
    <property type="project" value="InterPro"/>
</dbReference>
<dbReference type="RefSeq" id="XP_022110992.1">
    <property type="nucleotide sequence ID" value="XM_022255300.1"/>
</dbReference>
<proteinExistence type="predicted"/>
<dbReference type="AlphaFoldDB" id="A0A8B8A0W3"/>
<keyword evidence="2" id="KW-0472">Membrane</keyword>
<keyword evidence="2" id="KW-1133">Transmembrane helix</keyword>
<name>A0A8B8A0W3_ACAPL</name>
<gene>
    <name evidence="5" type="primary">LOC110990344</name>
</gene>
<evidence type="ECO:0000256" key="1">
    <source>
        <dbReference type="SAM" id="MobiDB-lite"/>
    </source>
</evidence>
<dbReference type="InterPro" id="IPR011029">
    <property type="entry name" value="DEATH-like_dom_sf"/>
</dbReference>
<keyword evidence="2" id="KW-0812">Transmembrane</keyword>
<feature type="compositionally biased region" description="Polar residues" evidence="1">
    <location>
        <begin position="379"/>
        <end position="392"/>
    </location>
</feature>
<dbReference type="OrthoDB" id="10689402at2759"/>
<feature type="compositionally biased region" description="Polar residues" evidence="1">
    <location>
        <begin position="107"/>
        <end position="116"/>
    </location>
</feature>
<feature type="compositionally biased region" description="Polar residues" evidence="1">
    <location>
        <begin position="327"/>
        <end position="349"/>
    </location>
</feature>
<dbReference type="Proteomes" id="UP000694845">
    <property type="component" value="Unplaced"/>
</dbReference>
<feature type="compositionally biased region" description="Polar residues" evidence="1">
    <location>
        <begin position="150"/>
        <end position="190"/>
    </location>
</feature>
<feature type="compositionally biased region" description="Polar residues" evidence="1">
    <location>
        <begin position="261"/>
        <end position="315"/>
    </location>
</feature>
<feature type="compositionally biased region" description="Polar residues" evidence="1">
    <location>
        <begin position="211"/>
        <end position="243"/>
    </location>
</feature>
<dbReference type="GeneID" id="110990344"/>
<dbReference type="InterPro" id="IPR000488">
    <property type="entry name" value="Death_dom"/>
</dbReference>
<feature type="domain" description="Death" evidence="3">
    <location>
        <begin position="444"/>
        <end position="495"/>
    </location>
</feature>
<feature type="transmembrane region" description="Helical" evidence="2">
    <location>
        <begin position="32"/>
        <end position="54"/>
    </location>
</feature>
<evidence type="ECO:0000256" key="2">
    <source>
        <dbReference type="SAM" id="Phobius"/>
    </source>
</evidence>
<keyword evidence="4" id="KW-1185">Reference proteome</keyword>
<dbReference type="Gene3D" id="1.10.533.10">
    <property type="entry name" value="Death Domain, Fas"/>
    <property type="match status" value="1"/>
</dbReference>
<feature type="region of interest" description="Disordered" evidence="1">
    <location>
        <begin position="107"/>
        <end position="249"/>
    </location>
</feature>
<dbReference type="Pfam" id="PF00531">
    <property type="entry name" value="Death"/>
    <property type="match status" value="1"/>
</dbReference>
<feature type="compositionally biased region" description="Polar residues" evidence="1">
    <location>
        <begin position="125"/>
        <end position="140"/>
    </location>
</feature>
<sequence>MHTETMVKWGDVNMTTAGPTRAATSGLSTGEITGIVIAVTAVLTVCLTVLTLYLQNRRKTQDFTGSPDSSIPSTKVKISKWTLNVCGAITCSCCSCRYAPVPTNGSHDNTGPTTQGGDHVMINQPPASHGTSNQQLTASSGGDHVMINQPPASHGTSNQQLTASSDTESVSPPTTSAEPTLAETTNSITTAAEIHTRNVEPTAPPADILPGQSSLSQTAQQPPVSTSATTEVQSSSAGQTAQQPPVGAAAVTEAQLSSIIQTAQQPSVSTSATTEVQSSSTKKIVNQQPLTSTVTREEQPSTIQDLVENGESQLTCPHPPSSTTTTEGQSSASQTGHQTPVSSTVTTEGHFSVSHDSTDIADSQQVLHQPPGSAAATVQPVSSELVSETQQPVPHRTEPHTSQPCNVMGDITDSSSAFTPKPRNPNLIVTTEHLQKLANGLAPWERLANVLGLSEADIYRLKVGNPFSVWTQAYDMLLKWKNRVYRNATVGVLVKKCQDADVGSNVYGFLLHVDV</sequence>
<dbReference type="SUPFAM" id="SSF47986">
    <property type="entry name" value="DEATH domain"/>
    <property type="match status" value="1"/>
</dbReference>
<evidence type="ECO:0000259" key="3">
    <source>
        <dbReference type="PROSITE" id="PS50017"/>
    </source>
</evidence>
<organism evidence="4 5">
    <name type="scientific">Acanthaster planci</name>
    <name type="common">Crown-of-thorns starfish</name>
    <dbReference type="NCBI Taxonomy" id="133434"/>
    <lineage>
        <taxon>Eukaryota</taxon>
        <taxon>Metazoa</taxon>
        <taxon>Echinodermata</taxon>
        <taxon>Eleutherozoa</taxon>
        <taxon>Asterozoa</taxon>
        <taxon>Asteroidea</taxon>
        <taxon>Valvatacea</taxon>
        <taxon>Valvatida</taxon>
        <taxon>Acanthasteridae</taxon>
        <taxon>Acanthaster</taxon>
    </lineage>
</organism>
<accession>A0A8B8A0W3</accession>
<evidence type="ECO:0000313" key="4">
    <source>
        <dbReference type="Proteomes" id="UP000694845"/>
    </source>
</evidence>